<accession>X1TEP5</accession>
<dbReference type="AlphaFoldDB" id="X1TEP5"/>
<protein>
    <submittedName>
        <fullName evidence="1">Uncharacterized protein</fullName>
    </submittedName>
</protein>
<reference evidence="1" key="1">
    <citation type="journal article" date="2014" name="Front. Microbiol.">
        <title>High frequency of phylogenetically diverse reductive dehalogenase-homologous genes in deep subseafloor sedimentary metagenomes.</title>
        <authorList>
            <person name="Kawai M."/>
            <person name="Futagami T."/>
            <person name="Toyoda A."/>
            <person name="Takaki Y."/>
            <person name="Nishi S."/>
            <person name="Hori S."/>
            <person name="Arai W."/>
            <person name="Tsubouchi T."/>
            <person name="Morono Y."/>
            <person name="Uchiyama I."/>
            <person name="Ito T."/>
            <person name="Fujiyama A."/>
            <person name="Inagaki F."/>
            <person name="Takami H."/>
        </authorList>
    </citation>
    <scope>NUCLEOTIDE SEQUENCE</scope>
    <source>
        <strain evidence="1">Expedition CK06-06</strain>
    </source>
</reference>
<proteinExistence type="predicted"/>
<comment type="caution">
    <text evidence="1">The sequence shown here is derived from an EMBL/GenBank/DDBJ whole genome shotgun (WGS) entry which is preliminary data.</text>
</comment>
<dbReference type="EMBL" id="BARW01009955">
    <property type="protein sequence ID" value="GAI86045.1"/>
    <property type="molecule type" value="Genomic_DNA"/>
</dbReference>
<sequence>MGVTFHLHQFTDFDGAGLAHAPDVVTPQVHQHNVFSALLFI</sequence>
<feature type="non-terminal residue" evidence="1">
    <location>
        <position position="41"/>
    </location>
</feature>
<organism evidence="1">
    <name type="scientific">marine sediment metagenome</name>
    <dbReference type="NCBI Taxonomy" id="412755"/>
    <lineage>
        <taxon>unclassified sequences</taxon>
        <taxon>metagenomes</taxon>
        <taxon>ecological metagenomes</taxon>
    </lineage>
</organism>
<evidence type="ECO:0000313" key="1">
    <source>
        <dbReference type="EMBL" id="GAI86045.1"/>
    </source>
</evidence>
<gene>
    <name evidence="1" type="ORF">S12H4_19800</name>
</gene>
<name>X1TEP5_9ZZZZ</name>